<reference evidence="2 3" key="1">
    <citation type="submission" date="2020-08" db="EMBL/GenBank/DDBJ databases">
        <title>Genomic Encyclopedia of Type Strains, Phase IV (KMG-IV): sequencing the most valuable type-strain genomes for metagenomic binning, comparative biology and taxonomic classification.</title>
        <authorList>
            <person name="Goeker M."/>
        </authorList>
    </citation>
    <scope>NUCLEOTIDE SEQUENCE [LARGE SCALE GENOMIC DNA]</scope>
    <source>
        <strain evidence="2 3">YC6723</strain>
    </source>
</reference>
<gene>
    <name evidence="2" type="ORF">GGQ80_001678</name>
</gene>
<protein>
    <submittedName>
        <fullName evidence="2">Uncharacterized protein</fullName>
    </submittedName>
</protein>
<dbReference type="AlphaFoldDB" id="A0A840FAW2"/>
<evidence type="ECO:0000313" key="3">
    <source>
        <dbReference type="Proteomes" id="UP000529795"/>
    </source>
</evidence>
<evidence type="ECO:0000256" key="1">
    <source>
        <dbReference type="SAM" id="SignalP"/>
    </source>
</evidence>
<accession>A0A840FAW2</accession>
<feature type="signal peptide" evidence="1">
    <location>
        <begin position="1"/>
        <end position="18"/>
    </location>
</feature>
<keyword evidence="1" id="KW-0732">Signal</keyword>
<sequence>MSRIALAALLPLALTAAAKDPLAGRAAGAPQQCIDPRSNTNAVIEEGGRILWRDGPRWWVATPIGPCPSLRPMNTLVIERWGSQLCRNDRFRVITPGLTIPSAPCRFGNFVPYTRAAK</sequence>
<dbReference type="Proteomes" id="UP000529795">
    <property type="component" value="Unassembled WGS sequence"/>
</dbReference>
<organism evidence="2 3">
    <name type="scientific">Sphingomonas jinjuensis</name>
    <dbReference type="NCBI Taxonomy" id="535907"/>
    <lineage>
        <taxon>Bacteria</taxon>
        <taxon>Pseudomonadati</taxon>
        <taxon>Pseudomonadota</taxon>
        <taxon>Alphaproteobacteria</taxon>
        <taxon>Sphingomonadales</taxon>
        <taxon>Sphingomonadaceae</taxon>
        <taxon>Sphingomonas</taxon>
    </lineage>
</organism>
<proteinExistence type="predicted"/>
<dbReference type="RefSeq" id="WP_183983658.1">
    <property type="nucleotide sequence ID" value="NZ_JACIEV010000004.1"/>
</dbReference>
<keyword evidence="3" id="KW-1185">Reference proteome</keyword>
<name>A0A840FAW2_9SPHN</name>
<dbReference type="EMBL" id="JACIEV010000004">
    <property type="protein sequence ID" value="MBB4153772.1"/>
    <property type="molecule type" value="Genomic_DNA"/>
</dbReference>
<comment type="caution">
    <text evidence="2">The sequence shown here is derived from an EMBL/GenBank/DDBJ whole genome shotgun (WGS) entry which is preliminary data.</text>
</comment>
<evidence type="ECO:0000313" key="2">
    <source>
        <dbReference type="EMBL" id="MBB4153772.1"/>
    </source>
</evidence>
<feature type="chain" id="PRO_5032384693" evidence="1">
    <location>
        <begin position="19"/>
        <end position="118"/>
    </location>
</feature>